<dbReference type="Pfam" id="PF00155">
    <property type="entry name" value="Aminotran_1_2"/>
    <property type="match status" value="1"/>
</dbReference>
<evidence type="ECO:0000313" key="8">
    <source>
        <dbReference type="Proteomes" id="UP001620295"/>
    </source>
</evidence>
<dbReference type="InterPro" id="IPR015421">
    <property type="entry name" value="PyrdxlP-dep_Trfase_major"/>
</dbReference>
<dbReference type="RefSeq" id="WP_358645311.1">
    <property type="nucleotide sequence ID" value="NZ_JBFACG010000023.1"/>
</dbReference>
<organism evidence="7 8">
    <name type="scientific">Streptomyces milbemycinicus</name>
    <dbReference type="NCBI Taxonomy" id="476552"/>
    <lineage>
        <taxon>Bacteria</taxon>
        <taxon>Bacillati</taxon>
        <taxon>Actinomycetota</taxon>
        <taxon>Actinomycetes</taxon>
        <taxon>Kitasatosporales</taxon>
        <taxon>Streptomycetaceae</taxon>
        <taxon>Streptomyces</taxon>
    </lineage>
</organism>
<gene>
    <name evidence="7" type="ORF">ACI2L5_41845</name>
</gene>
<reference evidence="7 8" key="1">
    <citation type="submission" date="2024-11" db="EMBL/GenBank/DDBJ databases">
        <title>The Natural Products Discovery Center: Release of the First 8490 Sequenced Strains for Exploring Actinobacteria Biosynthetic Diversity.</title>
        <authorList>
            <person name="Kalkreuter E."/>
            <person name="Kautsar S.A."/>
            <person name="Yang D."/>
            <person name="Bader C.D."/>
            <person name="Teijaro C.N."/>
            <person name="Fluegel L."/>
            <person name="Davis C.M."/>
            <person name="Simpson J.R."/>
            <person name="Lauterbach L."/>
            <person name="Steele A.D."/>
            <person name="Gui C."/>
            <person name="Meng S."/>
            <person name="Li G."/>
            <person name="Viehrig K."/>
            <person name="Ye F."/>
            <person name="Su P."/>
            <person name="Kiefer A.F."/>
            <person name="Nichols A."/>
            <person name="Cepeda A.J."/>
            <person name="Yan W."/>
            <person name="Fan B."/>
            <person name="Jiang Y."/>
            <person name="Adhikari A."/>
            <person name="Zheng C.-J."/>
            <person name="Schuster L."/>
            <person name="Cowan T.M."/>
            <person name="Smanski M.J."/>
            <person name="Chevrette M.G."/>
            <person name="De Carvalho L.P.S."/>
            <person name="Shen B."/>
        </authorList>
    </citation>
    <scope>NUCLEOTIDE SEQUENCE [LARGE SCALE GENOMIC DNA]</scope>
    <source>
        <strain evidence="7 8">NPDC020863</strain>
    </source>
</reference>
<keyword evidence="4" id="KW-0663">Pyridoxal phosphate</keyword>
<comment type="similarity">
    <text evidence="5">Belongs to the class-I pyridoxal-phosphate-dependent aminotransferase family.</text>
</comment>
<evidence type="ECO:0000256" key="1">
    <source>
        <dbReference type="ARBA" id="ARBA00001933"/>
    </source>
</evidence>
<dbReference type="Gene3D" id="3.40.640.10">
    <property type="entry name" value="Type I PLP-dependent aspartate aminotransferase-like (Major domain)"/>
    <property type="match status" value="1"/>
</dbReference>
<dbReference type="Gene3D" id="3.90.1150.10">
    <property type="entry name" value="Aspartate Aminotransferase, domain 1"/>
    <property type="match status" value="1"/>
</dbReference>
<comment type="cofactor">
    <cofactor evidence="1 5">
        <name>pyridoxal 5'-phosphate</name>
        <dbReference type="ChEBI" id="CHEBI:597326"/>
    </cofactor>
</comment>
<comment type="caution">
    <text evidence="7">The sequence shown here is derived from an EMBL/GenBank/DDBJ whole genome shotgun (WGS) entry which is preliminary data.</text>
</comment>
<dbReference type="PANTHER" id="PTHR43807:SF20">
    <property type="entry name" value="FI04487P"/>
    <property type="match status" value="1"/>
</dbReference>
<proteinExistence type="inferred from homology"/>
<dbReference type="EMBL" id="JBJDQH010000018">
    <property type="protein sequence ID" value="MFK4271407.1"/>
    <property type="molecule type" value="Genomic_DNA"/>
</dbReference>
<dbReference type="CDD" id="cd00609">
    <property type="entry name" value="AAT_like"/>
    <property type="match status" value="1"/>
</dbReference>
<evidence type="ECO:0000256" key="5">
    <source>
        <dbReference type="RuleBase" id="RU000481"/>
    </source>
</evidence>
<dbReference type="PANTHER" id="PTHR43807">
    <property type="entry name" value="FI04487P"/>
    <property type="match status" value="1"/>
</dbReference>
<keyword evidence="8" id="KW-1185">Reference proteome</keyword>
<dbReference type="InterPro" id="IPR015424">
    <property type="entry name" value="PyrdxlP-dep_Trfase"/>
</dbReference>
<evidence type="ECO:0000256" key="2">
    <source>
        <dbReference type="ARBA" id="ARBA00022576"/>
    </source>
</evidence>
<dbReference type="Proteomes" id="UP001620295">
    <property type="component" value="Unassembled WGS sequence"/>
</dbReference>
<dbReference type="EC" id="2.6.1.-" evidence="5"/>
<evidence type="ECO:0000256" key="4">
    <source>
        <dbReference type="ARBA" id="ARBA00022898"/>
    </source>
</evidence>
<feature type="domain" description="Aminotransferase class I/classII large" evidence="6">
    <location>
        <begin position="43"/>
        <end position="371"/>
    </location>
</feature>
<dbReference type="GO" id="GO:0008483">
    <property type="term" value="F:transaminase activity"/>
    <property type="evidence" value="ECO:0007669"/>
    <property type="project" value="UniProtKB-KW"/>
</dbReference>
<dbReference type="PROSITE" id="PS00105">
    <property type="entry name" value="AA_TRANSFER_CLASS_1"/>
    <property type="match status" value="1"/>
</dbReference>
<dbReference type="InterPro" id="IPR051326">
    <property type="entry name" value="Kynurenine-oxoglutarate_AT"/>
</dbReference>
<name>A0ABW8LZQ9_9ACTN</name>
<keyword evidence="2 5" id="KW-0032">Aminotransferase</keyword>
<evidence type="ECO:0000256" key="3">
    <source>
        <dbReference type="ARBA" id="ARBA00022679"/>
    </source>
</evidence>
<dbReference type="InterPro" id="IPR004838">
    <property type="entry name" value="NHTrfase_class1_PyrdxlP-BS"/>
</dbReference>
<keyword evidence="3 5" id="KW-0808">Transferase</keyword>
<dbReference type="InterPro" id="IPR015422">
    <property type="entry name" value="PyrdxlP-dep_Trfase_small"/>
</dbReference>
<dbReference type="SUPFAM" id="SSF53383">
    <property type="entry name" value="PLP-dependent transferases"/>
    <property type="match status" value="1"/>
</dbReference>
<protein>
    <recommendedName>
        <fullName evidence="5">Aminotransferase</fullName>
        <ecNumber evidence="5">2.6.1.-</ecNumber>
    </recommendedName>
</protein>
<sequence>MTSPRVSARVRRLIEGRMFDLLAEANRSAALDLALGVPGAPEPSPMAVEAACRAVRAGRNQYEVAAGHPLLRRWIAGTLPGDVDPDTELTITVGASEALAAATLSVLDPGDEVVIFEPYYENFVNAVVLAGGVPRFVRCRAPEWRFDPDELRSAFGPRTRAVIVSTPNNPTGHMLDPGEWAEIARLCRQWDAVVISDEIYGGFTFTKPHQSVLEVPDLAGRRLLVGSLSKSHAVSGWRLGYLCADAGLTAVARQVHATLCAGAPAPLQAAVAEAAAEDPLFAAPADDLRAQCDRVVGMVRGIGLHATVPDGGCYVMAGVPAGTDGDSLARQLIREAGVLVAPGSLFHVDATAGAGHVRVAFNRSMSFLDEADGRLASFRTPVWSAP</sequence>
<evidence type="ECO:0000259" key="6">
    <source>
        <dbReference type="Pfam" id="PF00155"/>
    </source>
</evidence>
<dbReference type="InterPro" id="IPR004839">
    <property type="entry name" value="Aminotransferase_I/II_large"/>
</dbReference>
<accession>A0ABW8LZQ9</accession>
<evidence type="ECO:0000313" key="7">
    <source>
        <dbReference type="EMBL" id="MFK4271407.1"/>
    </source>
</evidence>